<dbReference type="EMBL" id="GBHO01034865">
    <property type="protein sequence ID" value="JAG08739.1"/>
    <property type="molecule type" value="Transcribed_RNA"/>
</dbReference>
<organism evidence="2">
    <name type="scientific">Lygus hesperus</name>
    <name type="common">Western plant bug</name>
    <dbReference type="NCBI Taxonomy" id="30085"/>
    <lineage>
        <taxon>Eukaryota</taxon>
        <taxon>Metazoa</taxon>
        <taxon>Ecdysozoa</taxon>
        <taxon>Arthropoda</taxon>
        <taxon>Hexapoda</taxon>
        <taxon>Insecta</taxon>
        <taxon>Pterygota</taxon>
        <taxon>Neoptera</taxon>
        <taxon>Paraneoptera</taxon>
        <taxon>Hemiptera</taxon>
        <taxon>Heteroptera</taxon>
        <taxon>Panheteroptera</taxon>
        <taxon>Cimicomorpha</taxon>
        <taxon>Miridae</taxon>
        <taxon>Mirini</taxon>
        <taxon>Lygus</taxon>
    </lineage>
</organism>
<feature type="non-terminal residue" evidence="2">
    <location>
        <position position="402"/>
    </location>
</feature>
<feature type="domain" description="DUF4371" evidence="1">
    <location>
        <begin position="74"/>
        <end position="257"/>
    </location>
</feature>
<sequence length="402" mass="45625">NKLFCWPCALFSKSKKDKWVTGFSHLSGLTKSARAHSHGETHLQCVIDLYQFGKVRVDVDRTMEGHNTGHNQKVKQNREILKTLIDVTCFLAKQDLPFRGHDEIDESENSVNRGNYIETFNLLKTKNPALAGHLENATVFSEIFSSDIQNDLILSISDVLHDAILKEIRESEFVAIMMDETSDIQNRSQLSTILRFFHEDKNCVQERFIGFKDVSKDRSADVLLVEVRKIVDLFGLEGKFIAQTYDGAAVMSGHLSGLQKNVKDLFPFALFTHCYAHVVNLVLVQGMNVITECNIFFSILSGIATFASHSSKRSYAIQEHLKKTIPSFAPTNWWDTSRLVNTVETYRENICDFFKTIVDDGSGEWTGPEKCSAQGYRDFLMKFGTIFMLNVFSPIFSESDIL</sequence>
<reference evidence="2" key="2">
    <citation type="submission" date="2014-07" db="EMBL/GenBank/DDBJ databases">
        <authorList>
            <person name="Hull J."/>
        </authorList>
    </citation>
    <scope>NUCLEOTIDE SEQUENCE</scope>
</reference>
<dbReference type="PANTHER" id="PTHR45749">
    <property type="match status" value="1"/>
</dbReference>
<dbReference type="InterPro" id="IPR025398">
    <property type="entry name" value="DUF4371"/>
</dbReference>
<protein>
    <submittedName>
        <fullName evidence="2">Zinc finger MYM-type protein 1</fullName>
    </submittedName>
</protein>
<dbReference type="PANTHER" id="PTHR45749:SF28">
    <property type="entry name" value="ZINC FINGER MYM-TYPE PROTEIN 1-LIKE-RELATED"/>
    <property type="match status" value="1"/>
</dbReference>
<dbReference type="InterPro" id="IPR012337">
    <property type="entry name" value="RNaseH-like_sf"/>
</dbReference>
<accession>A0A0A9WLV1</accession>
<dbReference type="SUPFAM" id="SSF53098">
    <property type="entry name" value="Ribonuclease H-like"/>
    <property type="match status" value="1"/>
</dbReference>
<feature type="non-terminal residue" evidence="2">
    <location>
        <position position="1"/>
    </location>
</feature>
<reference evidence="2" key="1">
    <citation type="journal article" date="2014" name="PLoS ONE">
        <title>Transcriptome-Based Identification of ABC Transporters in the Western Tarnished Plant Bug Lygus hesperus.</title>
        <authorList>
            <person name="Hull J.J."/>
            <person name="Chaney K."/>
            <person name="Geib S.M."/>
            <person name="Fabrick J.A."/>
            <person name="Brent C.S."/>
            <person name="Walsh D."/>
            <person name="Lavine L.C."/>
        </authorList>
    </citation>
    <scope>NUCLEOTIDE SEQUENCE</scope>
</reference>
<gene>
    <name evidence="2" type="primary">ZMYM1_11</name>
    <name evidence="2" type="ORF">CM83_102908</name>
</gene>
<evidence type="ECO:0000259" key="1">
    <source>
        <dbReference type="Pfam" id="PF14291"/>
    </source>
</evidence>
<dbReference type="Pfam" id="PF14291">
    <property type="entry name" value="DUF4371"/>
    <property type="match status" value="1"/>
</dbReference>
<evidence type="ECO:0000313" key="2">
    <source>
        <dbReference type="EMBL" id="JAG08739.1"/>
    </source>
</evidence>
<proteinExistence type="predicted"/>
<dbReference type="AlphaFoldDB" id="A0A0A9WLV1"/>
<name>A0A0A9WLV1_LYGHE</name>